<keyword evidence="2" id="KW-0732">Signal</keyword>
<organism evidence="3 4">
    <name type="scientific">Dokdonella ginsengisoli</name>
    <dbReference type="NCBI Taxonomy" id="363846"/>
    <lineage>
        <taxon>Bacteria</taxon>
        <taxon>Pseudomonadati</taxon>
        <taxon>Pseudomonadota</taxon>
        <taxon>Gammaproteobacteria</taxon>
        <taxon>Lysobacterales</taxon>
        <taxon>Rhodanobacteraceae</taxon>
        <taxon>Dokdonella</taxon>
    </lineage>
</organism>
<evidence type="ECO:0000313" key="3">
    <source>
        <dbReference type="EMBL" id="MFC4820087.1"/>
    </source>
</evidence>
<dbReference type="Proteomes" id="UP001595886">
    <property type="component" value="Unassembled WGS sequence"/>
</dbReference>
<evidence type="ECO:0000313" key="4">
    <source>
        <dbReference type="Proteomes" id="UP001595886"/>
    </source>
</evidence>
<dbReference type="NCBIfam" id="NF041518">
    <property type="entry name" value="choice_anch_Q"/>
    <property type="match status" value="1"/>
</dbReference>
<evidence type="ECO:0000256" key="2">
    <source>
        <dbReference type="SAM" id="SignalP"/>
    </source>
</evidence>
<dbReference type="SUPFAM" id="SSF51126">
    <property type="entry name" value="Pectin lyase-like"/>
    <property type="match status" value="1"/>
</dbReference>
<dbReference type="InterPro" id="IPR059226">
    <property type="entry name" value="Choice_anch_Q_dom"/>
</dbReference>
<name>A0ABV9QTE0_9GAMM</name>
<feature type="region of interest" description="Disordered" evidence="1">
    <location>
        <begin position="419"/>
        <end position="465"/>
    </location>
</feature>
<comment type="caution">
    <text evidence="3">The sequence shown here is derived from an EMBL/GenBank/DDBJ whole genome shotgun (WGS) entry which is preliminary data.</text>
</comment>
<gene>
    <name evidence="3" type="ORF">ACFO6Q_07120</name>
</gene>
<feature type="compositionally biased region" description="Basic and acidic residues" evidence="1">
    <location>
        <begin position="446"/>
        <end position="456"/>
    </location>
</feature>
<feature type="region of interest" description="Disordered" evidence="1">
    <location>
        <begin position="231"/>
        <end position="252"/>
    </location>
</feature>
<evidence type="ECO:0000256" key="1">
    <source>
        <dbReference type="SAM" id="MobiDB-lite"/>
    </source>
</evidence>
<dbReference type="InterPro" id="IPR012334">
    <property type="entry name" value="Pectin_lyas_fold"/>
</dbReference>
<keyword evidence="4" id="KW-1185">Reference proteome</keyword>
<feature type="chain" id="PRO_5046635024" evidence="2">
    <location>
        <begin position="21"/>
        <end position="465"/>
    </location>
</feature>
<accession>A0ABV9QTE0</accession>
<feature type="signal peptide" evidence="2">
    <location>
        <begin position="1"/>
        <end position="20"/>
    </location>
</feature>
<reference evidence="4" key="1">
    <citation type="journal article" date="2019" name="Int. J. Syst. Evol. Microbiol.">
        <title>The Global Catalogue of Microorganisms (GCM) 10K type strain sequencing project: providing services to taxonomists for standard genome sequencing and annotation.</title>
        <authorList>
            <consortium name="The Broad Institute Genomics Platform"/>
            <consortium name="The Broad Institute Genome Sequencing Center for Infectious Disease"/>
            <person name="Wu L."/>
            <person name="Ma J."/>
        </authorList>
    </citation>
    <scope>NUCLEOTIDE SEQUENCE [LARGE SCALE GENOMIC DNA]</scope>
    <source>
        <strain evidence="4">CCUG 30340</strain>
    </source>
</reference>
<sequence>MRPTLPFLLTALMLPCAATAADFQVDSLFDDGVGSLRAAIAFANQTPGPDRIVFHGDLAGKTLWIDTPTPVITEAVEVIGPDGDVATVRSTGNDRVLRVLTEAGAGVTLRRLVLAGGRHATDAGGCLEIRRAAVLLDGVRLTECEAVLGGAVAAGDGAILELQDSRVDHSRALRSGGAIYAAGPLFIGNSEIDHNAIDGGGYISGGAIQFGPNDTQSMLWILDSRLHHNSALTSSPQEPGSGSAGGAVSASHGEVRIERSSFYANRAMYGAAVNRNGFSGEDIRARIVNSTFARNQGRQIVSILTGSIQLEYSTISDNRRIDDSPWASSAFDAWSVVPVRILASAVGGNYVGENGIDLTSGGTPVDAAYSLIERAGAGSVDPANPGTNLLGAAPLLLPLRWNGGPTPTMWPQTGGPLIDGAASADLPPTDQRGYARPSGAGADIGAVEHDGDRLFDDSFEAGPAD</sequence>
<dbReference type="RefSeq" id="WP_380019913.1">
    <property type="nucleotide sequence ID" value="NZ_JBHSHD010000006.1"/>
</dbReference>
<protein>
    <submittedName>
        <fullName evidence="3">Choice-of-anchor Q domain-containing protein</fullName>
    </submittedName>
</protein>
<proteinExistence type="predicted"/>
<dbReference type="Gene3D" id="2.160.20.10">
    <property type="entry name" value="Single-stranded right-handed beta-helix, Pectin lyase-like"/>
    <property type="match status" value="1"/>
</dbReference>
<dbReference type="InterPro" id="IPR011050">
    <property type="entry name" value="Pectin_lyase_fold/virulence"/>
</dbReference>
<dbReference type="EMBL" id="JBHSHD010000006">
    <property type="protein sequence ID" value="MFC4820087.1"/>
    <property type="molecule type" value="Genomic_DNA"/>
</dbReference>